<keyword evidence="3" id="KW-1185">Reference proteome</keyword>
<dbReference type="EMBL" id="VSRR010023106">
    <property type="protein sequence ID" value="MPC65240.1"/>
    <property type="molecule type" value="Genomic_DNA"/>
</dbReference>
<name>A0A5B7GYY5_PORTR</name>
<feature type="compositionally biased region" description="Basic and acidic residues" evidence="1">
    <location>
        <begin position="54"/>
        <end position="73"/>
    </location>
</feature>
<evidence type="ECO:0000313" key="2">
    <source>
        <dbReference type="EMBL" id="MPC65240.1"/>
    </source>
</evidence>
<dbReference type="Proteomes" id="UP000324222">
    <property type="component" value="Unassembled WGS sequence"/>
</dbReference>
<gene>
    <name evidence="2" type="ORF">E2C01_059373</name>
</gene>
<organism evidence="2 3">
    <name type="scientific">Portunus trituberculatus</name>
    <name type="common">Swimming crab</name>
    <name type="synonym">Neptunus trituberculatus</name>
    <dbReference type="NCBI Taxonomy" id="210409"/>
    <lineage>
        <taxon>Eukaryota</taxon>
        <taxon>Metazoa</taxon>
        <taxon>Ecdysozoa</taxon>
        <taxon>Arthropoda</taxon>
        <taxon>Crustacea</taxon>
        <taxon>Multicrustacea</taxon>
        <taxon>Malacostraca</taxon>
        <taxon>Eumalacostraca</taxon>
        <taxon>Eucarida</taxon>
        <taxon>Decapoda</taxon>
        <taxon>Pleocyemata</taxon>
        <taxon>Brachyura</taxon>
        <taxon>Eubrachyura</taxon>
        <taxon>Portunoidea</taxon>
        <taxon>Portunidae</taxon>
        <taxon>Portuninae</taxon>
        <taxon>Portunus</taxon>
    </lineage>
</organism>
<protein>
    <submittedName>
        <fullName evidence="2">Uncharacterized protein</fullName>
    </submittedName>
</protein>
<dbReference type="AlphaFoldDB" id="A0A5B7GYY5"/>
<feature type="region of interest" description="Disordered" evidence="1">
    <location>
        <begin position="1"/>
        <end position="84"/>
    </location>
</feature>
<evidence type="ECO:0000313" key="3">
    <source>
        <dbReference type="Proteomes" id="UP000324222"/>
    </source>
</evidence>
<feature type="compositionally biased region" description="Basic and acidic residues" evidence="1">
    <location>
        <begin position="19"/>
        <end position="28"/>
    </location>
</feature>
<proteinExistence type="predicted"/>
<sequence length="84" mass="9485">MRCTHAPPVEAKIDRRRGRNEYDGEMRGSDVPVAGRREEPLEQAGKMRRCSGVPEKEGGRKMRGRRAEGDKKGLGHRKSNKRGN</sequence>
<feature type="compositionally biased region" description="Basic residues" evidence="1">
    <location>
        <begin position="74"/>
        <end position="84"/>
    </location>
</feature>
<evidence type="ECO:0000256" key="1">
    <source>
        <dbReference type="SAM" id="MobiDB-lite"/>
    </source>
</evidence>
<accession>A0A5B7GYY5</accession>
<comment type="caution">
    <text evidence="2">The sequence shown here is derived from an EMBL/GenBank/DDBJ whole genome shotgun (WGS) entry which is preliminary data.</text>
</comment>
<reference evidence="2 3" key="1">
    <citation type="submission" date="2019-05" db="EMBL/GenBank/DDBJ databases">
        <title>Another draft genome of Portunus trituberculatus and its Hox gene families provides insights of decapod evolution.</title>
        <authorList>
            <person name="Jeong J.-H."/>
            <person name="Song I."/>
            <person name="Kim S."/>
            <person name="Choi T."/>
            <person name="Kim D."/>
            <person name="Ryu S."/>
            <person name="Kim W."/>
        </authorList>
    </citation>
    <scope>NUCLEOTIDE SEQUENCE [LARGE SCALE GENOMIC DNA]</scope>
    <source>
        <tissue evidence="2">Muscle</tissue>
    </source>
</reference>